<dbReference type="InterPro" id="IPR018085">
    <property type="entry name" value="Ura-DNA_Glyclase_AS"/>
</dbReference>
<dbReference type="STRING" id="35128.B5YLI5"/>
<evidence type="ECO:0000259" key="7">
    <source>
        <dbReference type="SMART" id="SM00986"/>
    </source>
</evidence>
<comment type="catalytic activity">
    <reaction evidence="6">
        <text>Hydrolyzes single-stranded DNA or mismatched double-stranded DNA and polynucleotides, releasing free uracil.</text>
        <dbReference type="EC" id="3.2.2.27"/>
    </reaction>
</comment>
<dbReference type="GeneID" id="7450935"/>
<dbReference type="PANTHER" id="PTHR11264">
    <property type="entry name" value="URACIL-DNA GLYCOSYLASE"/>
    <property type="match status" value="1"/>
</dbReference>
<dbReference type="RefSeq" id="XP_002295519.1">
    <property type="nucleotide sequence ID" value="XM_002295483.1"/>
</dbReference>
<evidence type="ECO:0000256" key="3">
    <source>
        <dbReference type="ARBA" id="ARBA00022801"/>
    </source>
</evidence>
<dbReference type="FunCoup" id="B5YLI5">
    <property type="interactions" value="109"/>
</dbReference>
<evidence type="ECO:0000256" key="6">
    <source>
        <dbReference type="RuleBase" id="RU003780"/>
    </source>
</evidence>
<dbReference type="NCBIfam" id="TIGR00628">
    <property type="entry name" value="ung"/>
    <property type="match status" value="1"/>
</dbReference>
<dbReference type="PANTHER" id="PTHR11264:SF0">
    <property type="entry name" value="URACIL-DNA GLYCOSYLASE"/>
    <property type="match status" value="1"/>
</dbReference>
<feature type="domain" description="Uracil-DNA glycosylase-like" evidence="7">
    <location>
        <begin position="16"/>
        <end position="195"/>
    </location>
</feature>
<keyword evidence="4 6" id="KW-0234">DNA repair</keyword>
<evidence type="ECO:0000256" key="2">
    <source>
        <dbReference type="ARBA" id="ARBA00022763"/>
    </source>
</evidence>
<dbReference type="InterPro" id="IPR005122">
    <property type="entry name" value="Uracil-DNA_glycosylase-like"/>
</dbReference>
<dbReference type="NCBIfam" id="NF003589">
    <property type="entry name" value="PRK05254.1-2"/>
    <property type="match status" value="1"/>
</dbReference>
<organism evidence="8 9">
    <name type="scientific">Thalassiosira pseudonana</name>
    <name type="common">Marine diatom</name>
    <name type="synonym">Cyclotella nana</name>
    <dbReference type="NCBI Taxonomy" id="35128"/>
    <lineage>
        <taxon>Eukaryota</taxon>
        <taxon>Sar</taxon>
        <taxon>Stramenopiles</taxon>
        <taxon>Ochrophyta</taxon>
        <taxon>Bacillariophyta</taxon>
        <taxon>Coscinodiscophyceae</taxon>
        <taxon>Thalassiosirophycidae</taxon>
        <taxon>Thalassiosirales</taxon>
        <taxon>Thalassiosiraceae</taxon>
        <taxon>Thalassiosira</taxon>
    </lineage>
</organism>
<dbReference type="EMBL" id="CP001159">
    <property type="protein sequence ID" value="ACI64236.1"/>
    <property type="molecule type" value="Genomic_DNA"/>
</dbReference>
<dbReference type="NCBIfam" id="NF003588">
    <property type="entry name" value="PRK05254.1-1"/>
    <property type="match status" value="1"/>
</dbReference>
<keyword evidence="3 6" id="KW-0378">Hydrolase</keyword>
<dbReference type="PaxDb" id="35128-Thaps38171"/>
<keyword evidence="8" id="KW-0326">Glycosidase</keyword>
<keyword evidence="2 6" id="KW-0227">DNA damage</keyword>
<dbReference type="Proteomes" id="UP000001449">
    <property type="component" value="Chromosome 18"/>
</dbReference>
<dbReference type="GO" id="GO:0004844">
    <property type="term" value="F:uracil DNA N-glycosylase activity"/>
    <property type="evidence" value="ECO:0000318"/>
    <property type="project" value="GO_Central"/>
</dbReference>
<dbReference type="InterPro" id="IPR002043">
    <property type="entry name" value="UDG_fam1"/>
</dbReference>
<dbReference type="PROSITE" id="PS00130">
    <property type="entry name" value="U_DNA_GLYCOSYLASE"/>
    <property type="match status" value="1"/>
</dbReference>
<comment type="similarity">
    <text evidence="1 6">Belongs to the uracil-DNA glycosylase (UDG) superfamily. UNG family.</text>
</comment>
<dbReference type="KEGG" id="tps:THAPS_38171"/>
<accession>B5YLI5</accession>
<dbReference type="GO" id="GO:0005634">
    <property type="term" value="C:nucleus"/>
    <property type="evidence" value="ECO:0000318"/>
    <property type="project" value="GO_Central"/>
</dbReference>
<dbReference type="SMART" id="SM00986">
    <property type="entry name" value="UDG"/>
    <property type="match status" value="1"/>
</dbReference>
<dbReference type="SUPFAM" id="SSF52141">
    <property type="entry name" value="Uracil-DNA glycosylase-like"/>
    <property type="match status" value="1"/>
</dbReference>
<dbReference type="EC" id="3.2.2.27" evidence="6"/>
<dbReference type="HAMAP" id="MF_00148">
    <property type="entry name" value="UDG"/>
    <property type="match status" value="1"/>
</dbReference>
<evidence type="ECO:0000313" key="9">
    <source>
        <dbReference type="Proteomes" id="UP000001449"/>
    </source>
</evidence>
<evidence type="ECO:0000256" key="4">
    <source>
        <dbReference type="ARBA" id="ARBA00023204"/>
    </source>
</evidence>
<evidence type="ECO:0000313" key="8">
    <source>
        <dbReference type="EMBL" id="ACI64236.1"/>
    </source>
</evidence>
<dbReference type="CDD" id="cd10027">
    <property type="entry name" value="UDG-F1-like"/>
    <property type="match status" value="1"/>
</dbReference>
<proteinExistence type="inferred from homology"/>
<reference evidence="8 9" key="2">
    <citation type="journal article" date="2008" name="Nature">
        <title>The Phaeodactylum genome reveals the evolutionary history of diatom genomes.</title>
        <authorList>
            <person name="Bowler C."/>
            <person name="Allen A.E."/>
            <person name="Badger J.H."/>
            <person name="Grimwood J."/>
            <person name="Jabbari K."/>
            <person name="Kuo A."/>
            <person name="Maheswari U."/>
            <person name="Martens C."/>
            <person name="Maumus F."/>
            <person name="Otillar R.P."/>
            <person name="Rayko E."/>
            <person name="Salamov A."/>
            <person name="Vandepoele K."/>
            <person name="Beszteri B."/>
            <person name="Gruber A."/>
            <person name="Heijde M."/>
            <person name="Katinka M."/>
            <person name="Mock T."/>
            <person name="Valentin K."/>
            <person name="Verret F."/>
            <person name="Berges J.A."/>
            <person name="Brownlee C."/>
            <person name="Cadoret J.P."/>
            <person name="Chiovitti A."/>
            <person name="Choi C.J."/>
            <person name="Coesel S."/>
            <person name="De Martino A."/>
            <person name="Detter J.C."/>
            <person name="Durkin C."/>
            <person name="Falciatore A."/>
            <person name="Fournet J."/>
            <person name="Haruta M."/>
            <person name="Huysman M.J."/>
            <person name="Jenkins B.D."/>
            <person name="Jiroutova K."/>
            <person name="Jorgensen R.E."/>
            <person name="Joubert Y."/>
            <person name="Kaplan A."/>
            <person name="Kroger N."/>
            <person name="Kroth P.G."/>
            <person name="La Roche J."/>
            <person name="Lindquist E."/>
            <person name="Lommer M."/>
            <person name="Martin-Jezequel V."/>
            <person name="Lopez P.J."/>
            <person name="Lucas S."/>
            <person name="Mangogna M."/>
            <person name="McGinnis K."/>
            <person name="Medlin L.K."/>
            <person name="Montsant A."/>
            <person name="Oudot-Le Secq M.P."/>
            <person name="Napoli C."/>
            <person name="Obornik M."/>
            <person name="Parker M.S."/>
            <person name="Petit J.L."/>
            <person name="Porcel B.M."/>
            <person name="Poulsen N."/>
            <person name="Robison M."/>
            <person name="Rychlewski L."/>
            <person name="Rynearson T.A."/>
            <person name="Schmutz J."/>
            <person name="Shapiro H."/>
            <person name="Siaut M."/>
            <person name="Stanley M."/>
            <person name="Sussman M.R."/>
            <person name="Taylor A.R."/>
            <person name="Vardi A."/>
            <person name="von Dassow P."/>
            <person name="Vyverman W."/>
            <person name="Willis A."/>
            <person name="Wyrwicz L.S."/>
            <person name="Rokhsar D.S."/>
            <person name="Weissenbach J."/>
            <person name="Armbrust E.V."/>
            <person name="Green B.R."/>
            <person name="Van de Peer Y."/>
            <person name="Grigoriev I.V."/>
        </authorList>
    </citation>
    <scope>NUCLEOTIDE SEQUENCE [LARGE SCALE GENOMIC DNA]</scope>
    <source>
        <strain evidence="8 9">CCMP1335</strain>
    </source>
</reference>
<dbReference type="HOGENOM" id="CLU_032162_3_0_1"/>
<dbReference type="SMART" id="SM00987">
    <property type="entry name" value="UreE_C"/>
    <property type="match status" value="1"/>
</dbReference>
<gene>
    <name evidence="8" type="ORF">THAPS_38171</name>
</gene>
<evidence type="ECO:0000256" key="5">
    <source>
        <dbReference type="PROSITE-ProRule" id="PRU10072"/>
    </source>
</evidence>
<dbReference type="OMA" id="PWTRQGV"/>
<dbReference type="AlphaFoldDB" id="B5YLI5"/>
<dbReference type="Pfam" id="PF03167">
    <property type="entry name" value="UDG"/>
    <property type="match status" value="1"/>
</dbReference>
<dbReference type="InParanoid" id="B5YLI5"/>
<reference evidence="8 9" key="1">
    <citation type="journal article" date="2004" name="Science">
        <title>The genome of the diatom Thalassiosira pseudonana: ecology, evolution, and metabolism.</title>
        <authorList>
            <person name="Armbrust E.V."/>
            <person name="Berges J.A."/>
            <person name="Bowler C."/>
            <person name="Green B.R."/>
            <person name="Martinez D."/>
            <person name="Putnam N.H."/>
            <person name="Zhou S."/>
            <person name="Allen A.E."/>
            <person name="Apt K.E."/>
            <person name="Bechner M."/>
            <person name="Brzezinski M.A."/>
            <person name="Chaal B.K."/>
            <person name="Chiovitti A."/>
            <person name="Davis A.K."/>
            <person name="Demarest M.S."/>
            <person name="Detter J.C."/>
            <person name="Glavina T."/>
            <person name="Goodstein D."/>
            <person name="Hadi M.Z."/>
            <person name="Hellsten U."/>
            <person name="Hildebrand M."/>
            <person name="Jenkins B.D."/>
            <person name="Jurka J."/>
            <person name="Kapitonov V.V."/>
            <person name="Kroger N."/>
            <person name="Lau W.W."/>
            <person name="Lane T.W."/>
            <person name="Larimer F.W."/>
            <person name="Lippmeier J.C."/>
            <person name="Lucas S."/>
            <person name="Medina M."/>
            <person name="Montsant A."/>
            <person name="Obornik M."/>
            <person name="Parker M.S."/>
            <person name="Palenik B."/>
            <person name="Pazour G.J."/>
            <person name="Richardson P.M."/>
            <person name="Rynearson T.A."/>
            <person name="Saito M.A."/>
            <person name="Schwartz D.C."/>
            <person name="Thamatrakoln K."/>
            <person name="Valentin K."/>
            <person name="Vardi A."/>
            <person name="Wilkerson F.P."/>
            <person name="Rokhsar D.S."/>
        </authorList>
    </citation>
    <scope>NUCLEOTIDE SEQUENCE [LARGE SCALE GENOMIC DNA]</scope>
    <source>
        <strain evidence="8 9">CCMP1335</strain>
    </source>
</reference>
<dbReference type="Gene3D" id="3.40.470.10">
    <property type="entry name" value="Uracil-DNA glycosylase-like domain"/>
    <property type="match status" value="1"/>
</dbReference>
<keyword evidence="9" id="KW-1185">Reference proteome</keyword>
<sequence length="211" mass="23441">SKTVYPPPELVFSALTITPLHKVKVVIVGQDPYHQPSQSHGLSFSVPPSIKTPPSLHNIYKELTNDHSISNFTSIPNHGNLERWARQGVLLLNNVLTVRRGEAASHKGRGWEEFTDGVIGAVVERDDDTKRTGIVFLLWGIPASKKAQTVLSKYNNTKRSKHAIIMCSHPSPLGATKTDSPFMGSRCFSRANEELVKRGWKPVDWRVDGVL</sequence>
<dbReference type="GO" id="GO:0097510">
    <property type="term" value="P:base-excision repair, AP site formation via deaminated base removal"/>
    <property type="evidence" value="ECO:0000318"/>
    <property type="project" value="GO_Central"/>
</dbReference>
<dbReference type="NCBIfam" id="NF003592">
    <property type="entry name" value="PRK05254.1-5"/>
    <property type="match status" value="1"/>
</dbReference>
<dbReference type="GO" id="GO:0005739">
    <property type="term" value="C:mitochondrion"/>
    <property type="evidence" value="ECO:0000318"/>
    <property type="project" value="GO_Central"/>
</dbReference>
<name>B5YLI5_THAPS</name>
<feature type="non-terminal residue" evidence="8">
    <location>
        <position position="211"/>
    </location>
</feature>
<comment type="function">
    <text evidence="6">Excises uracil residues from the DNA which can arise as a result of misincorporation of dUMP residues by DNA polymerase or due to deamination of cytosine.</text>
</comment>
<feature type="active site" description="Proton acceptor" evidence="5">
    <location>
        <position position="31"/>
    </location>
</feature>
<dbReference type="InterPro" id="IPR036895">
    <property type="entry name" value="Uracil-DNA_glycosylase-like_sf"/>
</dbReference>
<evidence type="ECO:0000256" key="1">
    <source>
        <dbReference type="ARBA" id="ARBA00008184"/>
    </source>
</evidence>
<protein>
    <recommendedName>
        <fullName evidence="6">Uracil-DNA glycosylase</fullName>
        <ecNumber evidence="6">3.2.2.27</ecNumber>
    </recommendedName>
</protein>
<dbReference type="eggNOG" id="KOG2994">
    <property type="taxonomic scope" value="Eukaryota"/>
</dbReference>